<dbReference type="Pfam" id="PF13540">
    <property type="entry name" value="RCC1_2"/>
    <property type="match status" value="1"/>
</dbReference>
<accession>A0A1B0A428</accession>
<evidence type="ECO:0000256" key="2">
    <source>
        <dbReference type="SAM" id="MobiDB-lite"/>
    </source>
</evidence>
<feature type="compositionally biased region" description="Basic residues" evidence="2">
    <location>
        <begin position="1"/>
        <end position="10"/>
    </location>
</feature>
<organism evidence="3 4">
    <name type="scientific">Glossina pallidipes</name>
    <name type="common">Tsetse fly</name>
    <dbReference type="NCBI Taxonomy" id="7398"/>
    <lineage>
        <taxon>Eukaryota</taxon>
        <taxon>Metazoa</taxon>
        <taxon>Ecdysozoa</taxon>
        <taxon>Arthropoda</taxon>
        <taxon>Hexapoda</taxon>
        <taxon>Insecta</taxon>
        <taxon>Pterygota</taxon>
        <taxon>Neoptera</taxon>
        <taxon>Endopterygota</taxon>
        <taxon>Diptera</taxon>
        <taxon>Brachycera</taxon>
        <taxon>Muscomorpha</taxon>
        <taxon>Hippoboscoidea</taxon>
        <taxon>Glossinidae</taxon>
        <taxon>Glossina</taxon>
    </lineage>
</organism>
<proteinExistence type="predicted"/>
<evidence type="ECO:0000313" key="3">
    <source>
        <dbReference type="EnsemblMetazoa" id="GPAI033867-PA"/>
    </source>
</evidence>
<evidence type="ECO:0000313" key="4">
    <source>
        <dbReference type="Proteomes" id="UP000092445"/>
    </source>
</evidence>
<dbReference type="STRING" id="7398.A0A1B0A428"/>
<dbReference type="SUPFAM" id="SSF50985">
    <property type="entry name" value="RCC1/BLIP-II"/>
    <property type="match status" value="1"/>
</dbReference>
<dbReference type="EnsemblMetazoa" id="GPAI033867-RA">
    <property type="protein sequence ID" value="GPAI033867-PA"/>
    <property type="gene ID" value="GPAI033867"/>
</dbReference>
<evidence type="ECO:0000256" key="1">
    <source>
        <dbReference type="PROSITE-ProRule" id="PRU00235"/>
    </source>
</evidence>
<feature type="region of interest" description="Disordered" evidence="2">
    <location>
        <begin position="1"/>
        <end position="23"/>
    </location>
</feature>
<reference evidence="4" key="1">
    <citation type="submission" date="2014-03" db="EMBL/GenBank/DDBJ databases">
        <authorList>
            <person name="Aksoy S."/>
            <person name="Warren W."/>
            <person name="Wilson R.K."/>
        </authorList>
    </citation>
    <scope>NUCLEOTIDE SEQUENCE [LARGE SCALE GENOMIC DNA]</scope>
    <source>
        <strain evidence="4">IAEA</strain>
    </source>
</reference>
<dbReference type="PROSITE" id="PS50012">
    <property type="entry name" value="RCC1_3"/>
    <property type="match status" value="1"/>
</dbReference>
<dbReference type="AlphaFoldDB" id="A0A1B0A428"/>
<protein>
    <submittedName>
        <fullName evidence="3">Uncharacterized protein</fullName>
    </submittedName>
</protein>
<name>A0A1B0A428_GLOPL</name>
<dbReference type="Proteomes" id="UP000092445">
    <property type="component" value="Unassembled WGS sequence"/>
</dbReference>
<dbReference type="Gene3D" id="2.130.10.30">
    <property type="entry name" value="Regulator of chromosome condensation 1/beta-lactamase-inhibitor protein II"/>
    <property type="match status" value="1"/>
</dbReference>
<dbReference type="InterPro" id="IPR000408">
    <property type="entry name" value="Reg_chr_condens"/>
</dbReference>
<dbReference type="PRINTS" id="PR00633">
    <property type="entry name" value="RCCNDNSATION"/>
</dbReference>
<dbReference type="VEuPathDB" id="VectorBase:GPAI033867"/>
<dbReference type="InterPro" id="IPR009091">
    <property type="entry name" value="RCC1/BLIP-II"/>
</dbReference>
<keyword evidence="4" id="KW-1185">Reference proteome</keyword>
<feature type="repeat" description="RCC1" evidence="1">
    <location>
        <begin position="67"/>
        <end position="110"/>
    </location>
</feature>
<sequence length="110" mass="12202">MSRIGARRKATITNNAGENDEPKRKMQRVVFQLPLLEKPRVTGRVLVLNVVDVTVGDMHNLLLTLEGHVYSFGANDKGALDGDSSKEGSEFVPHAIDLPNKVNQRRVIKI</sequence>
<reference evidence="3" key="2">
    <citation type="submission" date="2020-05" db="UniProtKB">
        <authorList>
            <consortium name="EnsemblMetazoa"/>
        </authorList>
    </citation>
    <scope>IDENTIFICATION</scope>
    <source>
        <strain evidence="3">IAEA</strain>
    </source>
</reference>